<feature type="non-terminal residue" evidence="1">
    <location>
        <position position="1"/>
    </location>
</feature>
<evidence type="ECO:0000313" key="1">
    <source>
        <dbReference type="EMBL" id="CAG8541022.1"/>
    </source>
</evidence>
<organism evidence="1 2">
    <name type="scientific">Ambispora leptoticha</name>
    <dbReference type="NCBI Taxonomy" id="144679"/>
    <lineage>
        <taxon>Eukaryota</taxon>
        <taxon>Fungi</taxon>
        <taxon>Fungi incertae sedis</taxon>
        <taxon>Mucoromycota</taxon>
        <taxon>Glomeromycotina</taxon>
        <taxon>Glomeromycetes</taxon>
        <taxon>Archaeosporales</taxon>
        <taxon>Ambisporaceae</taxon>
        <taxon>Ambispora</taxon>
    </lineage>
</organism>
<protein>
    <submittedName>
        <fullName evidence="1">17_t:CDS:1</fullName>
    </submittedName>
</protein>
<proteinExistence type="predicted"/>
<name>A0A9N9ASG3_9GLOM</name>
<reference evidence="1" key="1">
    <citation type="submission" date="2021-06" db="EMBL/GenBank/DDBJ databases">
        <authorList>
            <person name="Kallberg Y."/>
            <person name="Tangrot J."/>
            <person name="Rosling A."/>
        </authorList>
    </citation>
    <scope>NUCLEOTIDE SEQUENCE</scope>
    <source>
        <strain evidence="1">FL130A</strain>
    </source>
</reference>
<dbReference type="AlphaFoldDB" id="A0A9N9ASG3"/>
<sequence>ATLDPNDPTKRYSYCSSNCFWYESNKLGSVKMTQLQGNDPDYSTVRSKFSFGLPNAKIIAIIR</sequence>
<accession>A0A9N9ASG3</accession>
<dbReference type="Proteomes" id="UP000789508">
    <property type="component" value="Unassembled WGS sequence"/>
</dbReference>
<evidence type="ECO:0000313" key="2">
    <source>
        <dbReference type="Proteomes" id="UP000789508"/>
    </source>
</evidence>
<dbReference type="EMBL" id="CAJVPS010001514">
    <property type="protein sequence ID" value="CAG8541022.1"/>
    <property type="molecule type" value="Genomic_DNA"/>
</dbReference>
<keyword evidence="2" id="KW-1185">Reference proteome</keyword>
<gene>
    <name evidence="1" type="ORF">ALEPTO_LOCUS5411</name>
</gene>
<comment type="caution">
    <text evidence="1">The sequence shown here is derived from an EMBL/GenBank/DDBJ whole genome shotgun (WGS) entry which is preliminary data.</text>
</comment>